<sequence>MPFGLGDAFETCGTLCAVPPLFWDLGEYAPLHPDPRITVCPSPDGPTLADHRIREQGPLETPLNPIKNLVDRLHP</sequence>
<accession>G8WQR8</accession>
<name>G8WQR8_STREN</name>
<evidence type="ECO:0000313" key="3">
    <source>
        <dbReference type="Proteomes" id="UP000007842"/>
    </source>
</evidence>
<evidence type="ECO:0000256" key="1">
    <source>
        <dbReference type="SAM" id="MobiDB-lite"/>
    </source>
</evidence>
<gene>
    <name evidence="2" type="ordered locus">SCATT_29110</name>
</gene>
<dbReference type="HOGENOM" id="CLU_2669384_0_0_11"/>
<proteinExistence type="predicted"/>
<dbReference type="KEGG" id="scy:SCATT_29110"/>
<keyword evidence="3" id="KW-1185">Reference proteome</keyword>
<dbReference type="Proteomes" id="UP000007842">
    <property type="component" value="Chromosome"/>
</dbReference>
<dbReference type="PATRIC" id="fig|1003195.29.peg.2910"/>
<evidence type="ECO:0000313" key="2">
    <source>
        <dbReference type="EMBL" id="AEW95282.1"/>
    </source>
</evidence>
<feature type="region of interest" description="Disordered" evidence="1">
    <location>
        <begin position="54"/>
        <end position="75"/>
    </location>
</feature>
<reference evidence="3" key="1">
    <citation type="submission" date="2011-12" db="EMBL/GenBank/DDBJ databases">
        <title>Complete genome sequence of Streptomyces cattleya strain DSM 46488.</title>
        <authorList>
            <person name="Ou H.-Y."/>
            <person name="Li P."/>
            <person name="Zhao C."/>
            <person name="O'Hagan D."/>
            <person name="Deng Z."/>
        </authorList>
    </citation>
    <scope>NUCLEOTIDE SEQUENCE [LARGE SCALE GENOMIC DNA]</scope>
    <source>
        <strain evidence="3">ATCC 35852 / DSM 46488 / JCM 4925 / NBRC 14057 / NRRL 8057</strain>
    </source>
</reference>
<dbReference type="AlphaFoldDB" id="G8WQR8"/>
<protein>
    <submittedName>
        <fullName evidence="2">Uncharacterized protein</fullName>
    </submittedName>
</protein>
<dbReference type="EMBL" id="CP003219">
    <property type="protein sequence ID" value="AEW95282.1"/>
    <property type="molecule type" value="Genomic_DNA"/>
</dbReference>
<organism evidence="2 3">
    <name type="scientific">Streptantibioticus cattleyicolor (strain ATCC 35852 / DSM 46488 / JCM 4925 / NBRC 14057 / NRRL 8057)</name>
    <name type="common">Streptomyces cattleya</name>
    <dbReference type="NCBI Taxonomy" id="1003195"/>
    <lineage>
        <taxon>Bacteria</taxon>
        <taxon>Bacillati</taxon>
        <taxon>Actinomycetota</taxon>
        <taxon>Actinomycetes</taxon>
        <taxon>Kitasatosporales</taxon>
        <taxon>Streptomycetaceae</taxon>
        <taxon>Streptantibioticus</taxon>
    </lineage>
</organism>